<keyword evidence="7" id="KW-0677">Repeat</keyword>
<dbReference type="GO" id="GO:0005886">
    <property type="term" value="C:plasma membrane"/>
    <property type="evidence" value="ECO:0007669"/>
    <property type="project" value="UniProtKB-SubCell"/>
</dbReference>
<dbReference type="Gene3D" id="3.30.430.20">
    <property type="entry name" value="Gnk2 domain, C-X8-C-X2-C motif"/>
    <property type="match status" value="2"/>
</dbReference>
<evidence type="ECO:0000256" key="5">
    <source>
        <dbReference type="ARBA" id="ARBA00022692"/>
    </source>
</evidence>
<keyword evidence="3" id="KW-1003">Cell membrane</keyword>
<dbReference type="PANTHER" id="PTHR32080:SF36">
    <property type="entry name" value="PLASMODESMATA-LOCATED PROTEIN 1"/>
    <property type="match status" value="1"/>
</dbReference>
<dbReference type="OMA" id="RICVSAM"/>
<feature type="signal peptide" evidence="15">
    <location>
        <begin position="1"/>
        <end position="25"/>
    </location>
</feature>
<dbReference type="GO" id="GO:0009506">
    <property type="term" value="C:plasmodesma"/>
    <property type="evidence" value="ECO:0007669"/>
    <property type="project" value="UniProtKB-SubCell"/>
</dbReference>
<evidence type="ECO:0000256" key="8">
    <source>
        <dbReference type="ARBA" id="ARBA00022949"/>
    </source>
</evidence>
<evidence type="ECO:0000256" key="11">
    <source>
        <dbReference type="ARBA" id="ARBA00023157"/>
    </source>
</evidence>
<keyword evidence="8" id="KW-0965">Cell junction</keyword>
<dbReference type="FunFam" id="3.30.430.20:FF:000008">
    <property type="entry name" value="cysteine-rich repeat secretory protein 3"/>
    <property type="match status" value="1"/>
</dbReference>
<comment type="caution">
    <text evidence="17">The sequence shown here is derived from an EMBL/GenBank/DDBJ whole genome shotgun (WGS) entry which is preliminary data.</text>
</comment>
<dbReference type="Proteomes" id="UP000243975">
    <property type="component" value="Unassembled WGS sequence"/>
</dbReference>
<keyword evidence="2" id="KW-0813">Transport</keyword>
<keyword evidence="11" id="KW-1015">Disulfide bond</keyword>
<evidence type="ECO:0000256" key="10">
    <source>
        <dbReference type="ARBA" id="ARBA00023136"/>
    </source>
</evidence>
<dbReference type="EMBL" id="LEKV01004559">
    <property type="protein sequence ID" value="KVH94298.1"/>
    <property type="molecule type" value="Genomic_DNA"/>
</dbReference>
<dbReference type="InterPro" id="IPR002902">
    <property type="entry name" value="GNK2"/>
</dbReference>
<comment type="subcellular location">
    <subcellularLocation>
        <location evidence="12">Cell junction</location>
        <location evidence="12">Plasmodesma</location>
    </subcellularLocation>
    <subcellularLocation>
        <location evidence="1">Cell membrane</location>
        <topology evidence="1">Single-pass type I membrane protein</topology>
    </subcellularLocation>
</comment>
<evidence type="ECO:0000256" key="12">
    <source>
        <dbReference type="ARBA" id="ARBA00024184"/>
    </source>
</evidence>
<feature type="domain" description="Gnk2-homologous" evidence="16">
    <location>
        <begin position="141"/>
        <end position="240"/>
    </location>
</feature>
<keyword evidence="6 15" id="KW-0732">Signal</keyword>
<dbReference type="InterPro" id="IPR038408">
    <property type="entry name" value="GNK2_sf"/>
</dbReference>
<evidence type="ECO:0000313" key="18">
    <source>
        <dbReference type="Proteomes" id="UP000243975"/>
    </source>
</evidence>
<dbReference type="CDD" id="cd23509">
    <property type="entry name" value="Gnk2-like"/>
    <property type="match status" value="2"/>
</dbReference>
<keyword evidence="9 14" id="KW-1133">Transmembrane helix</keyword>
<proteinExistence type="inferred from homology"/>
<keyword evidence="4" id="KW-0945">Host-virus interaction</keyword>
<reference evidence="17 18" key="1">
    <citation type="journal article" date="2016" name="Sci. Rep.">
        <title>The genome sequence of the outbreeding globe artichoke constructed de novo incorporating a phase-aware low-pass sequencing strategy of F1 progeny.</title>
        <authorList>
            <person name="Scaglione D."/>
            <person name="Reyes-Chin-Wo S."/>
            <person name="Acquadro A."/>
            <person name="Froenicke L."/>
            <person name="Portis E."/>
            <person name="Beitel C."/>
            <person name="Tirone M."/>
            <person name="Mauro R."/>
            <person name="Lo Monaco A."/>
            <person name="Mauromicale G."/>
            <person name="Faccioli P."/>
            <person name="Cattivelli L."/>
            <person name="Rieseberg L."/>
            <person name="Michelmore R."/>
            <person name="Lanteri S."/>
        </authorList>
    </citation>
    <scope>NUCLEOTIDE SEQUENCE [LARGE SCALE GENOMIC DNA]</scope>
    <source>
        <strain evidence="17">2C</strain>
    </source>
</reference>
<feature type="domain" description="Gnk2-homologous" evidence="16">
    <location>
        <begin position="28"/>
        <end position="136"/>
    </location>
</feature>
<sequence length="514" mass="56121">MASQPTKPIFFLLVIFLFSPSSSFAGLTDFMYKGCANQKFQDPSGISSQNLKSLYTTLISQSSTTNFYKTTVGGNDSSSTTAITGLYQCRGDLSNTDCNTCVNKIPETIGKLCGGDTIAARVQLDGCYLRYEVVGFPPATATDVLFKQCGSNRASGSGFDDRLESALSQIEKGVVTGKGYYAGEYQSVYVLGQCEGDLGNGECVNCVKTAAENGRSSCGSSISGRIYLQQCYISYTYYPNGVPGSGNHHLRHNRMHHRHLFISLLNLKAIEIEFDKFCGFGVWTGTGGGGGGIATGATETGGGGRRHDTQKLVAIVIGGLAGLFLGIAFLMVLRSAFKKKKEKYSYGVYPKVPVEEQVLKDRDADTFPPFKSLGLRYLIRSEAENAAVNESNAKPRRICVSAMPATSMAKESNHIKNRQTKDVDRVIQRPRAVLSSPDNDYLIGKMNKMAFKRISTPKTPASERVDTDHIEVEIARIRVRGTSPTLDTRTRPRVKNYDRSSVLSDKICTRKLKP</sequence>
<dbReference type="FunFam" id="3.30.430.20:FF:000001">
    <property type="entry name" value="cysteine-rich repeat secretory protein 3"/>
    <property type="match status" value="1"/>
</dbReference>
<feature type="chain" id="PRO_5007118970" evidence="15">
    <location>
        <begin position="26"/>
        <end position="514"/>
    </location>
</feature>
<evidence type="ECO:0000259" key="16">
    <source>
        <dbReference type="PROSITE" id="PS51473"/>
    </source>
</evidence>
<dbReference type="AlphaFoldDB" id="A0A103XP28"/>
<protein>
    <submittedName>
        <fullName evidence="17">Gnk2-homologous domain-containing protein</fullName>
    </submittedName>
</protein>
<keyword evidence="18" id="KW-1185">Reference proteome</keyword>
<dbReference type="InterPro" id="IPR051378">
    <property type="entry name" value="Cell2Cell_Antifungal"/>
</dbReference>
<evidence type="ECO:0000256" key="2">
    <source>
        <dbReference type="ARBA" id="ARBA00022448"/>
    </source>
</evidence>
<evidence type="ECO:0000256" key="14">
    <source>
        <dbReference type="SAM" id="Phobius"/>
    </source>
</evidence>
<dbReference type="PANTHER" id="PTHR32080">
    <property type="entry name" value="ANTIFUNGAL PROTEIN GINKBILOBIN-2-LIKE"/>
    <property type="match status" value="1"/>
</dbReference>
<evidence type="ECO:0000256" key="13">
    <source>
        <dbReference type="ARBA" id="ARBA00038393"/>
    </source>
</evidence>
<evidence type="ECO:0000256" key="1">
    <source>
        <dbReference type="ARBA" id="ARBA00004251"/>
    </source>
</evidence>
<name>A0A103XP28_CYNCS</name>
<evidence type="ECO:0000256" key="15">
    <source>
        <dbReference type="SAM" id="SignalP"/>
    </source>
</evidence>
<evidence type="ECO:0000256" key="7">
    <source>
        <dbReference type="ARBA" id="ARBA00022737"/>
    </source>
</evidence>
<evidence type="ECO:0000313" key="17">
    <source>
        <dbReference type="EMBL" id="KVH94298.1"/>
    </source>
</evidence>
<dbReference type="GO" id="GO:0046739">
    <property type="term" value="P:transport of virus in multicellular host"/>
    <property type="evidence" value="ECO:0007669"/>
    <property type="project" value="TreeGrafter"/>
</dbReference>
<keyword evidence="5 14" id="KW-0812">Transmembrane</keyword>
<organism evidence="17 18">
    <name type="scientific">Cynara cardunculus var. scolymus</name>
    <name type="common">Globe artichoke</name>
    <name type="synonym">Cynara scolymus</name>
    <dbReference type="NCBI Taxonomy" id="59895"/>
    <lineage>
        <taxon>Eukaryota</taxon>
        <taxon>Viridiplantae</taxon>
        <taxon>Streptophyta</taxon>
        <taxon>Embryophyta</taxon>
        <taxon>Tracheophyta</taxon>
        <taxon>Spermatophyta</taxon>
        <taxon>Magnoliopsida</taxon>
        <taxon>eudicotyledons</taxon>
        <taxon>Gunneridae</taxon>
        <taxon>Pentapetalae</taxon>
        <taxon>asterids</taxon>
        <taxon>campanulids</taxon>
        <taxon>Asterales</taxon>
        <taxon>Asteraceae</taxon>
        <taxon>Carduoideae</taxon>
        <taxon>Cardueae</taxon>
        <taxon>Carduinae</taxon>
        <taxon>Cynara</taxon>
    </lineage>
</organism>
<evidence type="ECO:0000256" key="6">
    <source>
        <dbReference type="ARBA" id="ARBA00022729"/>
    </source>
</evidence>
<comment type="similarity">
    <text evidence="13">Belongs to the cysteine-rich repeat secretory protein family. Plasmodesmata-located proteins (PDLD) subfamily.</text>
</comment>
<dbReference type="PROSITE" id="PS51473">
    <property type="entry name" value="GNK2"/>
    <property type="match status" value="2"/>
</dbReference>
<evidence type="ECO:0000256" key="4">
    <source>
        <dbReference type="ARBA" id="ARBA00022581"/>
    </source>
</evidence>
<dbReference type="STRING" id="59895.A0A103XP28"/>
<accession>A0A103XP28</accession>
<gene>
    <name evidence="17" type="ORF">Ccrd_003663</name>
</gene>
<feature type="transmembrane region" description="Helical" evidence="14">
    <location>
        <begin position="312"/>
        <end position="333"/>
    </location>
</feature>
<dbReference type="Pfam" id="PF01657">
    <property type="entry name" value="Stress-antifung"/>
    <property type="match status" value="2"/>
</dbReference>
<dbReference type="GO" id="GO:0010497">
    <property type="term" value="P:plasmodesmata-mediated intercellular transport"/>
    <property type="evidence" value="ECO:0007669"/>
    <property type="project" value="UniProtKB-ARBA"/>
</dbReference>
<evidence type="ECO:0000256" key="9">
    <source>
        <dbReference type="ARBA" id="ARBA00022989"/>
    </source>
</evidence>
<dbReference type="Gramene" id="KVH94298">
    <property type="protein sequence ID" value="KVH94298"/>
    <property type="gene ID" value="Ccrd_003663"/>
</dbReference>
<evidence type="ECO:0000256" key="3">
    <source>
        <dbReference type="ARBA" id="ARBA00022475"/>
    </source>
</evidence>
<keyword evidence="10 14" id="KW-0472">Membrane</keyword>